<organism evidence="6 7">
    <name type="scientific">Endozoicomonas euniceicola</name>
    <dbReference type="NCBI Taxonomy" id="1234143"/>
    <lineage>
        <taxon>Bacteria</taxon>
        <taxon>Pseudomonadati</taxon>
        <taxon>Pseudomonadota</taxon>
        <taxon>Gammaproteobacteria</taxon>
        <taxon>Oceanospirillales</taxon>
        <taxon>Endozoicomonadaceae</taxon>
        <taxon>Endozoicomonas</taxon>
    </lineage>
</organism>
<dbReference type="Gene3D" id="2.115.10.20">
    <property type="entry name" value="Glycosyl hydrolase domain, family 43"/>
    <property type="match status" value="1"/>
</dbReference>
<keyword evidence="3 4" id="KW-0326">Glycosidase</keyword>
<reference evidence="6" key="1">
    <citation type="submission" date="2022-10" db="EMBL/GenBank/DDBJ databases">
        <title>Completed Genome Sequence of two octocoral isolated bacterium, Endozoicomonas euniceicola EF212T and Endozoicomonas gorgoniicola PS125T.</title>
        <authorList>
            <person name="Chiou Y.-J."/>
            <person name="Chen Y.-H."/>
        </authorList>
    </citation>
    <scope>NUCLEOTIDE SEQUENCE</scope>
    <source>
        <strain evidence="6">EF212</strain>
    </source>
</reference>
<dbReference type="Proteomes" id="UP001163255">
    <property type="component" value="Chromosome"/>
</dbReference>
<dbReference type="CDD" id="cd18617">
    <property type="entry name" value="GH43_XynB-like"/>
    <property type="match status" value="1"/>
</dbReference>
<evidence type="ECO:0000313" key="7">
    <source>
        <dbReference type="Proteomes" id="UP001163255"/>
    </source>
</evidence>
<dbReference type="SUPFAM" id="SSF49899">
    <property type="entry name" value="Concanavalin A-like lectins/glucanases"/>
    <property type="match status" value="1"/>
</dbReference>
<evidence type="ECO:0000256" key="2">
    <source>
        <dbReference type="ARBA" id="ARBA00022801"/>
    </source>
</evidence>
<keyword evidence="2 4" id="KW-0378">Hydrolase</keyword>
<dbReference type="Pfam" id="PF04616">
    <property type="entry name" value="Glyco_hydro_43"/>
    <property type="match status" value="1"/>
</dbReference>
<dbReference type="PANTHER" id="PTHR42812:SF12">
    <property type="entry name" value="BETA-XYLOSIDASE-RELATED"/>
    <property type="match status" value="1"/>
</dbReference>
<comment type="similarity">
    <text evidence="1 4">Belongs to the glycosyl hydrolase 43 family.</text>
</comment>
<proteinExistence type="inferred from homology"/>
<dbReference type="RefSeq" id="WP_262600728.1">
    <property type="nucleotide sequence ID" value="NZ_CP103300.1"/>
</dbReference>
<dbReference type="InterPro" id="IPR013320">
    <property type="entry name" value="ConA-like_dom_sf"/>
</dbReference>
<dbReference type="InterPro" id="IPR023296">
    <property type="entry name" value="Glyco_hydro_beta-prop_sf"/>
</dbReference>
<dbReference type="GO" id="GO:0016787">
    <property type="term" value="F:hydrolase activity"/>
    <property type="evidence" value="ECO:0007669"/>
    <property type="project" value="UniProtKB-KW"/>
</dbReference>
<protein>
    <submittedName>
        <fullName evidence="6">Glycoside hydrolase family 43 protein</fullName>
    </submittedName>
</protein>
<dbReference type="InterPro" id="IPR006710">
    <property type="entry name" value="Glyco_hydro_43"/>
</dbReference>
<sequence>MSFTNPILPGAYPDPSICRVGDDFYMVNSSFEMFPGLPIHHSRDLVNWELVGHGLHRKEQCIDPICLTDVQSDGGIHAPTMRYHKGLFYIITTNVYVPQDCPEGFNPCKNFIITAKDPAGPWSEPQVIDGAPGIDPDIFFDGDGRVWYVGTHTPEDQAYPGQGEIWLQELDLATVSLKGERHFLWRGTGGDWVEGPHIYKYNDRYYLMTAEGGTGFNHAVTVASSATITGPYVSNPKNPVLTSRHLGLDYWVNSTGHGDLVQLSDGRWFMVCLGIRNDIEGRSNMGRETHLVPVTWEADHYGIDENKSDILWPVCAPGTGRVEKCAERPFASAPLNDKNHFVDDFSTPELSKEWTYRRVPRAATCEVLPEQKRLRIRSGKPVGERVSASLAGFRQKQSHFRFQATLHLPETFENSESGIGLIQKDDHHLLMSLMKKGANPELAVTLNGEQLAVSELPSGIRDLQLMITCDQNGYHCSYAVATESNSEQIGVIKNIPVNTMLSRYYTGALCCLHSSLDSSLDSSLKSESAIEFVDFSKVRFEPVLTATVC</sequence>
<gene>
    <name evidence="6" type="ORF">NX720_08630</name>
</gene>
<name>A0ABY6H155_9GAMM</name>
<dbReference type="Pfam" id="PF17851">
    <property type="entry name" value="GH43_C2"/>
    <property type="match status" value="1"/>
</dbReference>
<dbReference type="Gene3D" id="2.60.120.200">
    <property type="match status" value="1"/>
</dbReference>
<dbReference type="InterPro" id="IPR041542">
    <property type="entry name" value="GH43_C2"/>
</dbReference>
<evidence type="ECO:0000256" key="1">
    <source>
        <dbReference type="ARBA" id="ARBA00009865"/>
    </source>
</evidence>
<feature type="domain" description="Beta-xylosidase C-terminal Concanavalin A-like" evidence="5">
    <location>
        <begin position="343"/>
        <end position="508"/>
    </location>
</feature>
<evidence type="ECO:0000256" key="4">
    <source>
        <dbReference type="RuleBase" id="RU361187"/>
    </source>
</evidence>
<keyword evidence="7" id="KW-1185">Reference proteome</keyword>
<accession>A0ABY6H155</accession>
<dbReference type="PANTHER" id="PTHR42812">
    <property type="entry name" value="BETA-XYLOSIDASE"/>
    <property type="match status" value="1"/>
</dbReference>
<evidence type="ECO:0000256" key="3">
    <source>
        <dbReference type="ARBA" id="ARBA00023295"/>
    </source>
</evidence>
<evidence type="ECO:0000259" key="5">
    <source>
        <dbReference type="Pfam" id="PF17851"/>
    </source>
</evidence>
<dbReference type="EMBL" id="CP103300">
    <property type="protein sequence ID" value="UYM17953.1"/>
    <property type="molecule type" value="Genomic_DNA"/>
</dbReference>
<dbReference type="SUPFAM" id="SSF75005">
    <property type="entry name" value="Arabinanase/levansucrase/invertase"/>
    <property type="match status" value="1"/>
</dbReference>
<dbReference type="InterPro" id="IPR051795">
    <property type="entry name" value="Glycosyl_Hydrlase_43"/>
</dbReference>
<evidence type="ECO:0000313" key="6">
    <source>
        <dbReference type="EMBL" id="UYM17953.1"/>
    </source>
</evidence>